<dbReference type="EMBL" id="CAACVG010005625">
    <property type="protein sequence ID" value="VEN39479.1"/>
    <property type="molecule type" value="Genomic_DNA"/>
</dbReference>
<proteinExistence type="predicted"/>
<accession>A0A653BV86</accession>
<feature type="non-terminal residue" evidence="1">
    <location>
        <position position="97"/>
    </location>
</feature>
<name>A0A653BV86_CALMS</name>
<evidence type="ECO:0000313" key="1">
    <source>
        <dbReference type="EMBL" id="VEN39479.1"/>
    </source>
</evidence>
<reference evidence="1 2" key="1">
    <citation type="submission" date="2019-01" db="EMBL/GenBank/DDBJ databases">
        <authorList>
            <person name="Sayadi A."/>
        </authorList>
    </citation>
    <scope>NUCLEOTIDE SEQUENCE [LARGE SCALE GENOMIC DNA]</scope>
</reference>
<evidence type="ECO:0000313" key="2">
    <source>
        <dbReference type="Proteomes" id="UP000410492"/>
    </source>
</evidence>
<sequence length="97" mass="11170">MNIFDPGYILYISNLGEYLPPIYAAEQWGAQLYSNYSYNASQFCGYLVPTNEIVEHDMVTGQKTQTKFTMKESLFLLGQNQQDIKDILNRFKKANVS</sequence>
<protein>
    <submittedName>
        <fullName evidence="1">Uncharacterized protein</fullName>
    </submittedName>
</protein>
<gene>
    <name evidence="1" type="ORF">CALMAC_LOCUS3999</name>
</gene>
<dbReference type="AlphaFoldDB" id="A0A653BV86"/>
<dbReference type="Proteomes" id="UP000410492">
    <property type="component" value="Unassembled WGS sequence"/>
</dbReference>
<keyword evidence="2" id="KW-1185">Reference proteome</keyword>
<organism evidence="1 2">
    <name type="scientific">Callosobruchus maculatus</name>
    <name type="common">Southern cowpea weevil</name>
    <name type="synonym">Pulse bruchid</name>
    <dbReference type="NCBI Taxonomy" id="64391"/>
    <lineage>
        <taxon>Eukaryota</taxon>
        <taxon>Metazoa</taxon>
        <taxon>Ecdysozoa</taxon>
        <taxon>Arthropoda</taxon>
        <taxon>Hexapoda</taxon>
        <taxon>Insecta</taxon>
        <taxon>Pterygota</taxon>
        <taxon>Neoptera</taxon>
        <taxon>Endopterygota</taxon>
        <taxon>Coleoptera</taxon>
        <taxon>Polyphaga</taxon>
        <taxon>Cucujiformia</taxon>
        <taxon>Chrysomeloidea</taxon>
        <taxon>Chrysomelidae</taxon>
        <taxon>Bruchinae</taxon>
        <taxon>Bruchini</taxon>
        <taxon>Callosobruchus</taxon>
    </lineage>
</organism>